<dbReference type="PRINTS" id="PR00738">
    <property type="entry name" value="GLHYDRLASE20"/>
</dbReference>
<feature type="non-terminal residue" evidence="7">
    <location>
        <position position="391"/>
    </location>
</feature>
<keyword evidence="8" id="KW-1185">Reference proteome</keyword>
<protein>
    <recommendedName>
        <fullName evidence="3">beta-N-acetylhexosaminidase</fullName>
        <ecNumber evidence="3">3.2.1.52</ecNumber>
    </recommendedName>
</protein>
<evidence type="ECO:0000256" key="5">
    <source>
        <dbReference type="PIRSR" id="PIRSR625705-1"/>
    </source>
</evidence>
<dbReference type="GO" id="GO:0030203">
    <property type="term" value="P:glycosaminoglycan metabolic process"/>
    <property type="evidence" value="ECO:0007669"/>
    <property type="project" value="TreeGrafter"/>
</dbReference>
<comment type="similarity">
    <text evidence="2">Belongs to the glycosyl hydrolase 20 family.</text>
</comment>
<dbReference type="GO" id="GO:0004563">
    <property type="term" value="F:beta-N-acetylhexosaminidase activity"/>
    <property type="evidence" value="ECO:0007669"/>
    <property type="project" value="UniProtKB-EC"/>
</dbReference>
<dbReference type="Gene3D" id="3.20.20.80">
    <property type="entry name" value="Glycosidases"/>
    <property type="match status" value="2"/>
</dbReference>
<dbReference type="InterPro" id="IPR017853">
    <property type="entry name" value="GH"/>
</dbReference>
<dbReference type="Proteomes" id="UP000838878">
    <property type="component" value="Chromosome 1"/>
</dbReference>
<dbReference type="GO" id="GO:0006689">
    <property type="term" value="P:ganglioside catabolic process"/>
    <property type="evidence" value="ECO:0007669"/>
    <property type="project" value="TreeGrafter"/>
</dbReference>
<accession>A0A8J9U370</accession>
<dbReference type="AlphaFoldDB" id="A0A8J9U370"/>
<dbReference type="Pfam" id="PF00728">
    <property type="entry name" value="Glyco_hydro_20"/>
    <property type="match status" value="2"/>
</dbReference>
<organism evidence="7 8">
    <name type="scientific">Brenthis ino</name>
    <name type="common">lesser marbled fritillary</name>
    <dbReference type="NCBI Taxonomy" id="405034"/>
    <lineage>
        <taxon>Eukaryota</taxon>
        <taxon>Metazoa</taxon>
        <taxon>Ecdysozoa</taxon>
        <taxon>Arthropoda</taxon>
        <taxon>Hexapoda</taxon>
        <taxon>Insecta</taxon>
        <taxon>Pterygota</taxon>
        <taxon>Neoptera</taxon>
        <taxon>Endopterygota</taxon>
        <taxon>Lepidoptera</taxon>
        <taxon>Glossata</taxon>
        <taxon>Ditrysia</taxon>
        <taxon>Papilionoidea</taxon>
        <taxon>Nymphalidae</taxon>
        <taxon>Heliconiinae</taxon>
        <taxon>Argynnini</taxon>
        <taxon>Brenthis</taxon>
    </lineage>
</organism>
<evidence type="ECO:0000259" key="6">
    <source>
        <dbReference type="Pfam" id="PF00728"/>
    </source>
</evidence>
<reference evidence="7" key="1">
    <citation type="submission" date="2021-12" db="EMBL/GenBank/DDBJ databases">
        <authorList>
            <person name="Martin H S."/>
        </authorList>
    </citation>
    <scope>NUCLEOTIDE SEQUENCE</scope>
</reference>
<name>A0A8J9U370_9NEOP</name>
<proteinExistence type="inferred from homology"/>
<sequence>MNGLNVDKSINFLSVSTTPLLISTSIWGILRGLETFAQLLYLSNDRDEIFINTTDIYDYPLYKHRGLLLDTSRHYISLSNILKTIDAMAINKMNVFHWHIVDDQSFPYQSKIFPELSEHGAFNKLLVYTKDEIKMVVKYAKDRGIRVIPEIDVPGHTTSWGNAHPSILTDCYYGGKIIGKGPMDPTNNGTYILLKHLLEEVQTWFPDKYIHLGGDEVQLDCWESNPKLRLFMKKHKLTTSGLHALFLNNTLPLLTYNTKSIVWQILLTGYKVIFSSEWYLSDLNSEWHDFYAFDPRQTLRILPLSEECLRGVVGGEACMWGEMVDDNNILSRVWPRASAVAEKLWSSPLGDGHTKYSIPVEVYHRIEEHACRMIRRGINAQPPNGPGFCIV</sequence>
<evidence type="ECO:0000256" key="4">
    <source>
        <dbReference type="ARBA" id="ARBA00022801"/>
    </source>
</evidence>
<dbReference type="PANTHER" id="PTHR22600">
    <property type="entry name" value="BETA-HEXOSAMINIDASE"/>
    <property type="match status" value="1"/>
</dbReference>
<dbReference type="InterPro" id="IPR015883">
    <property type="entry name" value="Glyco_hydro_20_cat"/>
</dbReference>
<dbReference type="Gene3D" id="3.30.379.10">
    <property type="entry name" value="Chitobiase/beta-hexosaminidase domain 2-like"/>
    <property type="match status" value="1"/>
</dbReference>
<dbReference type="EMBL" id="OV170221">
    <property type="protein sequence ID" value="CAH0713088.1"/>
    <property type="molecule type" value="Genomic_DNA"/>
</dbReference>
<dbReference type="SUPFAM" id="SSF51445">
    <property type="entry name" value="(Trans)glycosidases"/>
    <property type="match status" value="1"/>
</dbReference>
<evidence type="ECO:0000313" key="8">
    <source>
        <dbReference type="Proteomes" id="UP000838878"/>
    </source>
</evidence>
<dbReference type="InterPro" id="IPR025705">
    <property type="entry name" value="Beta_hexosaminidase_sua/sub"/>
</dbReference>
<evidence type="ECO:0000256" key="2">
    <source>
        <dbReference type="ARBA" id="ARBA00006285"/>
    </source>
</evidence>
<gene>
    <name evidence="7" type="ORF">BINO364_LOCUS282</name>
</gene>
<evidence type="ECO:0000256" key="1">
    <source>
        <dbReference type="ARBA" id="ARBA00001231"/>
    </source>
</evidence>
<dbReference type="SUPFAM" id="SSF55545">
    <property type="entry name" value="beta-N-acetylhexosaminidase-like domain"/>
    <property type="match status" value="1"/>
</dbReference>
<feature type="active site" description="Proton donor" evidence="5">
    <location>
        <position position="216"/>
    </location>
</feature>
<dbReference type="GO" id="GO:0005975">
    <property type="term" value="P:carbohydrate metabolic process"/>
    <property type="evidence" value="ECO:0007669"/>
    <property type="project" value="InterPro"/>
</dbReference>
<evidence type="ECO:0000313" key="7">
    <source>
        <dbReference type="EMBL" id="CAH0713088.1"/>
    </source>
</evidence>
<dbReference type="GO" id="GO:0016020">
    <property type="term" value="C:membrane"/>
    <property type="evidence" value="ECO:0007669"/>
    <property type="project" value="TreeGrafter"/>
</dbReference>
<feature type="domain" description="Glycoside hydrolase family 20 catalytic" evidence="6">
    <location>
        <begin position="272"/>
        <end position="347"/>
    </location>
</feature>
<keyword evidence="4" id="KW-0378">Hydrolase</keyword>
<dbReference type="InterPro" id="IPR029018">
    <property type="entry name" value="Hex-like_dom2"/>
</dbReference>
<comment type="catalytic activity">
    <reaction evidence="1">
        <text>Hydrolysis of terminal non-reducing N-acetyl-D-hexosamine residues in N-acetyl-beta-D-hexosaminides.</text>
        <dbReference type="EC" id="3.2.1.52"/>
    </reaction>
</comment>
<feature type="domain" description="Glycoside hydrolase family 20 catalytic" evidence="6">
    <location>
        <begin position="62"/>
        <end position="271"/>
    </location>
</feature>
<dbReference type="PANTHER" id="PTHR22600:SF21">
    <property type="entry name" value="BETA-HEXOSAMINIDASE A"/>
    <property type="match status" value="1"/>
</dbReference>
<dbReference type="GO" id="GO:0005764">
    <property type="term" value="C:lysosome"/>
    <property type="evidence" value="ECO:0007669"/>
    <property type="project" value="TreeGrafter"/>
</dbReference>
<dbReference type="EC" id="3.2.1.52" evidence="3"/>
<evidence type="ECO:0000256" key="3">
    <source>
        <dbReference type="ARBA" id="ARBA00012663"/>
    </source>
</evidence>
<dbReference type="OrthoDB" id="428480at2759"/>